<dbReference type="InterPro" id="IPR044557">
    <property type="entry name" value="WOX8/9-like"/>
</dbReference>
<keyword evidence="2" id="KW-0217">Developmental protein</keyword>
<evidence type="ECO:0000256" key="3">
    <source>
        <dbReference type="ARBA" id="ARBA00023015"/>
    </source>
</evidence>
<dbReference type="PANTHER" id="PTHR47288:SF1">
    <property type="entry name" value="WUSCHEL-RELATED HOMEOBOX 9"/>
    <property type="match status" value="1"/>
</dbReference>
<keyword evidence="6" id="KW-0804">Transcription</keyword>
<evidence type="ECO:0000256" key="1">
    <source>
        <dbReference type="ARBA" id="ARBA00004123"/>
    </source>
</evidence>
<comment type="similarity">
    <text evidence="8">Belongs to the WUS homeobox family.</text>
</comment>
<dbReference type="GO" id="GO:0005634">
    <property type="term" value="C:nucleus"/>
    <property type="evidence" value="ECO:0007669"/>
    <property type="project" value="UniProtKB-SubCell"/>
</dbReference>
<proteinExistence type="evidence at transcript level"/>
<keyword evidence="5 9" id="KW-0371">Homeobox</keyword>
<dbReference type="Gene3D" id="1.10.10.60">
    <property type="entry name" value="Homeodomain-like"/>
    <property type="match status" value="1"/>
</dbReference>
<dbReference type="AlphaFoldDB" id="A0A2I4KAP2"/>
<evidence type="ECO:0000256" key="5">
    <source>
        <dbReference type="ARBA" id="ARBA00023155"/>
    </source>
</evidence>
<keyword evidence="7 9" id="KW-0539">Nucleus</keyword>
<dbReference type="GO" id="GO:0003677">
    <property type="term" value="F:DNA binding"/>
    <property type="evidence" value="ECO:0007669"/>
    <property type="project" value="UniProtKB-UniRule"/>
</dbReference>
<dbReference type="FunFam" id="1.10.10.60:FF:000118">
    <property type="entry name" value="WUSCHEL-related homeobox 11"/>
    <property type="match status" value="1"/>
</dbReference>
<dbReference type="CDD" id="cd00086">
    <property type="entry name" value="homeodomain"/>
    <property type="match status" value="1"/>
</dbReference>
<evidence type="ECO:0000259" key="12">
    <source>
        <dbReference type="PROSITE" id="PS50071"/>
    </source>
</evidence>
<feature type="region of interest" description="Disordered" evidence="11">
    <location>
        <begin position="65"/>
        <end position="122"/>
    </location>
</feature>
<feature type="DNA-binding region" description="Homeobox" evidence="9">
    <location>
        <begin position="9"/>
        <end position="73"/>
    </location>
</feature>
<comment type="subcellular location">
    <subcellularLocation>
        <location evidence="1 9 10">Nucleus</location>
    </subcellularLocation>
</comment>
<feature type="compositionally biased region" description="Low complexity" evidence="11">
    <location>
        <begin position="92"/>
        <end position="105"/>
    </location>
</feature>
<feature type="compositionally biased region" description="Polar residues" evidence="11">
    <location>
        <begin position="106"/>
        <end position="122"/>
    </location>
</feature>
<dbReference type="GO" id="GO:0048731">
    <property type="term" value="P:system development"/>
    <property type="evidence" value="ECO:0007669"/>
    <property type="project" value="UniProtKB-ARBA"/>
</dbReference>
<dbReference type="GO" id="GO:0003700">
    <property type="term" value="F:DNA-binding transcription factor activity"/>
    <property type="evidence" value="ECO:0007669"/>
    <property type="project" value="InterPro"/>
</dbReference>
<dbReference type="InterPro" id="IPR001356">
    <property type="entry name" value="HD"/>
</dbReference>
<feature type="compositionally biased region" description="Basic residues" evidence="11">
    <location>
        <begin position="65"/>
        <end position="75"/>
    </location>
</feature>
<gene>
    <name evidence="13" type="primary">WOXF</name>
</gene>
<evidence type="ECO:0000256" key="11">
    <source>
        <dbReference type="SAM" id="MobiDB-lite"/>
    </source>
</evidence>
<evidence type="ECO:0000256" key="4">
    <source>
        <dbReference type="ARBA" id="ARBA00023125"/>
    </source>
</evidence>
<protein>
    <submittedName>
        <fullName evidence="13">WUSCHEL homeobox protein</fullName>
    </submittedName>
</protein>
<dbReference type="PROSITE" id="PS50071">
    <property type="entry name" value="HOMEOBOX_2"/>
    <property type="match status" value="1"/>
</dbReference>
<feature type="domain" description="Homeobox" evidence="12">
    <location>
        <begin position="7"/>
        <end position="72"/>
    </location>
</feature>
<keyword evidence="4 9" id="KW-0238">DNA-binding</keyword>
<keyword evidence="3" id="KW-0805">Transcription regulation</keyword>
<dbReference type="PANTHER" id="PTHR47288">
    <property type="entry name" value="WUSCHEL-RELATED HOMEOBOX 9"/>
    <property type="match status" value="1"/>
</dbReference>
<dbReference type="InterPro" id="IPR009057">
    <property type="entry name" value="Homeodomain-like_sf"/>
</dbReference>
<evidence type="ECO:0000256" key="9">
    <source>
        <dbReference type="PROSITE-ProRule" id="PRU00108"/>
    </source>
</evidence>
<dbReference type="SUPFAM" id="SSF46689">
    <property type="entry name" value="Homeodomain-like"/>
    <property type="match status" value="1"/>
</dbReference>
<evidence type="ECO:0000256" key="2">
    <source>
        <dbReference type="ARBA" id="ARBA00022473"/>
    </source>
</evidence>
<evidence type="ECO:0000256" key="10">
    <source>
        <dbReference type="RuleBase" id="RU000682"/>
    </source>
</evidence>
<dbReference type="SMART" id="SM00389">
    <property type="entry name" value="HOX"/>
    <property type="match status" value="1"/>
</dbReference>
<dbReference type="EMBL" id="KU963001">
    <property type="protein sequence ID" value="ANC94882.1"/>
    <property type="molecule type" value="mRNA"/>
</dbReference>
<evidence type="ECO:0000256" key="6">
    <source>
        <dbReference type="ARBA" id="ARBA00023163"/>
    </source>
</evidence>
<dbReference type="Pfam" id="PF00046">
    <property type="entry name" value="Homeodomain"/>
    <property type="match status" value="1"/>
</dbReference>
<evidence type="ECO:0000256" key="7">
    <source>
        <dbReference type="ARBA" id="ARBA00023242"/>
    </source>
</evidence>
<evidence type="ECO:0000256" key="8">
    <source>
        <dbReference type="ARBA" id="ARBA00024040"/>
    </source>
</evidence>
<dbReference type="GO" id="GO:0050793">
    <property type="term" value="P:regulation of developmental process"/>
    <property type="evidence" value="ECO:0007669"/>
    <property type="project" value="InterPro"/>
</dbReference>
<evidence type="ECO:0000313" key="13">
    <source>
        <dbReference type="EMBL" id="ANC94882.1"/>
    </source>
</evidence>
<organism evidence="13">
    <name type="scientific">Pinus pinaster</name>
    <name type="common">Maritime pine</name>
    <dbReference type="NCBI Taxonomy" id="71647"/>
    <lineage>
        <taxon>Eukaryota</taxon>
        <taxon>Viridiplantae</taxon>
        <taxon>Streptophyta</taxon>
        <taxon>Embryophyta</taxon>
        <taxon>Tracheophyta</taxon>
        <taxon>Spermatophyta</taxon>
        <taxon>Pinopsida</taxon>
        <taxon>Pinidae</taxon>
        <taxon>Conifers I</taxon>
        <taxon>Pinales</taxon>
        <taxon>Pinaceae</taxon>
        <taxon>Pinus</taxon>
        <taxon>Pinus subgen. Pinus</taxon>
    </lineage>
</organism>
<sequence length="122" mass="13942">MEKPNSPPKPRSRWNPKREQIRILEAIYSSGMVNPGREEIKSIRAQLQKFGEVGEASVHYWFQNRKSREKRRHRQLQAAQRSKYSADTRVLSSTSSTSTTSTSTSVQSKPMTEIHNSPPANT</sequence>
<reference evidence="13" key="1">
    <citation type="submission" date="2016-03" db="EMBL/GenBank/DDBJ databases">
        <title>Identification and analysis of the WUSCHEL-RELATED HOMEOBOX gene family in Pinus pinaster.</title>
        <authorList>
            <person name="Alvarez J.M."/>
            <person name="Canas R.A."/>
            <person name="Bueno N."/>
            <person name="Canovas F.M."/>
            <person name="Ordas R.J."/>
        </authorList>
    </citation>
    <scope>NUCLEOTIDE SEQUENCE</scope>
</reference>
<accession>A0A2I4KAP2</accession>
<name>A0A2I4KAP2_PINPS</name>